<evidence type="ECO:0000256" key="11">
    <source>
        <dbReference type="HAMAP-Rule" id="MF_01400"/>
    </source>
</evidence>
<dbReference type="InterPro" id="IPR002569">
    <property type="entry name" value="Met_Sox_Rdtase_MsrA_dom"/>
</dbReference>
<reference evidence="14 15" key="1">
    <citation type="submission" date="2016-10" db="EMBL/GenBank/DDBJ databases">
        <authorList>
            <person name="de Groot N.N."/>
        </authorList>
    </citation>
    <scope>NUCLEOTIDE SEQUENCE [LARGE SCALE GENOMIC DNA]</scope>
    <source>
        <strain evidence="14 15">CGMCC 1.10434</strain>
    </source>
</reference>
<comment type="similarity">
    <text evidence="4">In the N-terminal section; belongs to the MsrA Met sulfoxide reductase family.</text>
</comment>
<evidence type="ECO:0000256" key="12">
    <source>
        <dbReference type="HAMAP-Rule" id="MF_01401"/>
    </source>
</evidence>
<evidence type="ECO:0000256" key="4">
    <source>
        <dbReference type="ARBA" id="ARBA00011017"/>
    </source>
</evidence>
<comment type="catalytic activity">
    <reaction evidence="8 12">
        <text>L-methionyl-[protein] + [thioredoxin]-disulfide + H2O = L-methionyl-(S)-S-oxide-[protein] + [thioredoxin]-dithiol</text>
        <dbReference type="Rhea" id="RHEA:14217"/>
        <dbReference type="Rhea" id="RHEA-COMP:10698"/>
        <dbReference type="Rhea" id="RHEA-COMP:10700"/>
        <dbReference type="Rhea" id="RHEA-COMP:12313"/>
        <dbReference type="Rhea" id="RHEA-COMP:12315"/>
        <dbReference type="ChEBI" id="CHEBI:15377"/>
        <dbReference type="ChEBI" id="CHEBI:16044"/>
        <dbReference type="ChEBI" id="CHEBI:29950"/>
        <dbReference type="ChEBI" id="CHEBI:44120"/>
        <dbReference type="ChEBI" id="CHEBI:50058"/>
        <dbReference type="EC" id="1.8.4.11"/>
    </reaction>
</comment>
<dbReference type="GO" id="GO:0033743">
    <property type="term" value="F:peptide-methionine (R)-S-oxide reductase activity"/>
    <property type="evidence" value="ECO:0007669"/>
    <property type="project" value="UniProtKB-UniRule"/>
</dbReference>
<keyword evidence="6" id="KW-0511">Multifunctional enzyme</keyword>
<evidence type="ECO:0000259" key="13">
    <source>
        <dbReference type="PROSITE" id="PS51790"/>
    </source>
</evidence>
<dbReference type="FunFam" id="2.170.150.20:FF:000003">
    <property type="entry name" value="Peptide methionine sulfoxide reductase MsrB"/>
    <property type="match status" value="1"/>
</dbReference>
<dbReference type="GO" id="GO:0005737">
    <property type="term" value="C:cytoplasm"/>
    <property type="evidence" value="ECO:0007669"/>
    <property type="project" value="TreeGrafter"/>
</dbReference>
<keyword evidence="15" id="KW-1185">Reference proteome</keyword>
<dbReference type="NCBIfam" id="TIGR00401">
    <property type="entry name" value="msrA"/>
    <property type="match status" value="1"/>
</dbReference>
<dbReference type="SUPFAM" id="SSF51316">
    <property type="entry name" value="Mss4-like"/>
    <property type="match status" value="1"/>
</dbReference>
<evidence type="ECO:0000256" key="1">
    <source>
        <dbReference type="ARBA" id="ARBA00005591"/>
    </source>
</evidence>
<dbReference type="HAMAP" id="MF_01401">
    <property type="entry name" value="MsrA"/>
    <property type="match status" value="1"/>
</dbReference>
<dbReference type="Proteomes" id="UP000199300">
    <property type="component" value="Unassembled WGS sequence"/>
</dbReference>
<dbReference type="EC" id="1.8.4.12" evidence="11"/>
<sequence length="320" mass="36548">MVQTNQALATFAGGCFWCMVEPFDQQPGIHSVISGYTGGHKKNPTYEEVCSNTTGHLEAVQITFDPNVFSYEKLLQLFWQQIDPTDSGGQFNDRGESYQTAIFYHNEQQQQMAEQAKENLAQSGRFSKPIATEILPAKPFYPAEEKHQDYYKKNSFHYRLYKKGSGRESFIQDNWKVKHTPEELKAKLTPIQYHVTQENGTERPFENLYYNEEQDGIYVDVVSGEPLFSSTDKYDAGCGWPSFTKPISRHEIDEQLDTSHGMRRIEVRSKTADSHLGHVFDDGPAESGGSRYCINSAALRFVPKEQLVQEGYGQYLSLFE</sequence>
<gene>
    <name evidence="11" type="primary">msrB</name>
    <name evidence="12" type="synonym">msrA</name>
    <name evidence="14" type="ORF">SAMN04488134_101110</name>
</gene>
<comment type="catalytic activity">
    <reaction evidence="10 12">
        <text>[thioredoxin]-disulfide + L-methionine + H2O = L-methionine (S)-S-oxide + [thioredoxin]-dithiol</text>
        <dbReference type="Rhea" id="RHEA:19993"/>
        <dbReference type="Rhea" id="RHEA-COMP:10698"/>
        <dbReference type="Rhea" id="RHEA-COMP:10700"/>
        <dbReference type="ChEBI" id="CHEBI:15377"/>
        <dbReference type="ChEBI" id="CHEBI:29950"/>
        <dbReference type="ChEBI" id="CHEBI:50058"/>
        <dbReference type="ChEBI" id="CHEBI:57844"/>
        <dbReference type="ChEBI" id="CHEBI:58772"/>
        <dbReference type="EC" id="1.8.4.11"/>
    </reaction>
</comment>
<accession>A0A1H8GMT4</accession>
<dbReference type="EC" id="1.8.4.11" evidence="12"/>
<evidence type="ECO:0000256" key="5">
    <source>
        <dbReference type="ARBA" id="ARBA00023002"/>
    </source>
</evidence>
<dbReference type="GO" id="GO:0006979">
    <property type="term" value="P:response to oxidative stress"/>
    <property type="evidence" value="ECO:0007669"/>
    <property type="project" value="InterPro"/>
</dbReference>
<evidence type="ECO:0000256" key="3">
    <source>
        <dbReference type="ARBA" id="ARBA00008076"/>
    </source>
</evidence>
<dbReference type="SUPFAM" id="SSF55068">
    <property type="entry name" value="Peptide methionine sulfoxide reductase"/>
    <property type="match status" value="1"/>
</dbReference>
<dbReference type="PROSITE" id="PS51790">
    <property type="entry name" value="MSRB"/>
    <property type="match status" value="1"/>
</dbReference>
<dbReference type="Pfam" id="PF01641">
    <property type="entry name" value="SelR"/>
    <property type="match status" value="1"/>
</dbReference>
<dbReference type="InterPro" id="IPR028427">
    <property type="entry name" value="Met_Sox_Rdtase_MsrB"/>
</dbReference>
<evidence type="ECO:0000256" key="6">
    <source>
        <dbReference type="ARBA" id="ARBA00023268"/>
    </source>
</evidence>
<dbReference type="InterPro" id="IPR011057">
    <property type="entry name" value="Mss4-like_sf"/>
</dbReference>
<dbReference type="EMBL" id="FODJ01000001">
    <property type="protein sequence ID" value="SEN45054.1"/>
    <property type="molecule type" value="Genomic_DNA"/>
</dbReference>
<evidence type="ECO:0000256" key="8">
    <source>
        <dbReference type="ARBA" id="ARBA00047806"/>
    </source>
</evidence>
<dbReference type="RefSeq" id="WP_091493541.1">
    <property type="nucleotide sequence ID" value="NZ_FODJ01000001.1"/>
</dbReference>
<dbReference type="InterPro" id="IPR002579">
    <property type="entry name" value="Met_Sox_Rdtase_MsrB_dom"/>
</dbReference>
<comment type="catalytic activity">
    <reaction evidence="9 11">
        <text>L-methionyl-[protein] + [thioredoxin]-disulfide + H2O = L-methionyl-(R)-S-oxide-[protein] + [thioredoxin]-dithiol</text>
        <dbReference type="Rhea" id="RHEA:24164"/>
        <dbReference type="Rhea" id="RHEA-COMP:10698"/>
        <dbReference type="Rhea" id="RHEA-COMP:10700"/>
        <dbReference type="Rhea" id="RHEA-COMP:12313"/>
        <dbReference type="Rhea" id="RHEA-COMP:12314"/>
        <dbReference type="ChEBI" id="CHEBI:15377"/>
        <dbReference type="ChEBI" id="CHEBI:16044"/>
        <dbReference type="ChEBI" id="CHEBI:29950"/>
        <dbReference type="ChEBI" id="CHEBI:45764"/>
        <dbReference type="ChEBI" id="CHEBI:50058"/>
        <dbReference type="EC" id="1.8.4.12"/>
    </reaction>
</comment>
<feature type="active site" evidence="12">
    <location>
        <position position="15"/>
    </location>
</feature>
<feature type="domain" description="MsrB" evidence="13">
    <location>
        <begin position="181"/>
        <end position="304"/>
    </location>
</feature>
<dbReference type="GO" id="GO:0033744">
    <property type="term" value="F:L-methionine:thioredoxin-disulfide S-oxidoreductase activity"/>
    <property type="evidence" value="ECO:0007669"/>
    <property type="project" value="RHEA"/>
</dbReference>
<comment type="function">
    <text evidence="7 12">Has an important function as a repair enzyme for proteins that have been inactivated by oxidation. Catalyzes the reversible oxidation-reduction of methionine sulfoxide in proteins to methionine.</text>
</comment>
<dbReference type="AlphaFoldDB" id="A0A1H8GMT4"/>
<dbReference type="GO" id="GO:0008113">
    <property type="term" value="F:peptide-methionine (S)-S-oxide reductase activity"/>
    <property type="evidence" value="ECO:0007669"/>
    <property type="project" value="UniProtKB-UniRule"/>
</dbReference>
<comment type="similarity">
    <text evidence="1 12">Belongs to the MsrA Met sulfoxide reductase family.</text>
</comment>
<evidence type="ECO:0000313" key="14">
    <source>
        <dbReference type="EMBL" id="SEN45054.1"/>
    </source>
</evidence>
<dbReference type="NCBIfam" id="TIGR00357">
    <property type="entry name" value="peptide-methionine (R)-S-oxide reductase MsrB"/>
    <property type="match status" value="1"/>
</dbReference>
<dbReference type="OrthoDB" id="4174719at2"/>
<dbReference type="PANTHER" id="PTHR10173:SF59">
    <property type="entry name" value="PEPTIDE METHIONINE SULFOXIDE REDUCTASE MSRA_MSRB"/>
    <property type="match status" value="1"/>
</dbReference>
<dbReference type="Pfam" id="PF01625">
    <property type="entry name" value="PMSR"/>
    <property type="match status" value="1"/>
</dbReference>
<evidence type="ECO:0000256" key="7">
    <source>
        <dbReference type="ARBA" id="ARBA00024679"/>
    </source>
</evidence>
<evidence type="ECO:0000256" key="10">
    <source>
        <dbReference type="ARBA" id="ARBA00048782"/>
    </source>
</evidence>
<dbReference type="STRING" id="872970.SAMN04488134_101110"/>
<dbReference type="PANTHER" id="PTHR10173">
    <property type="entry name" value="METHIONINE SULFOXIDE REDUCTASE"/>
    <property type="match status" value="1"/>
</dbReference>
<name>A0A1H8GMT4_9BACI</name>
<comment type="similarity">
    <text evidence="2 11">Belongs to the MsrB Met sulfoxide reductase family.</text>
</comment>
<dbReference type="GO" id="GO:0030091">
    <property type="term" value="P:protein repair"/>
    <property type="evidence" value="ECO:0007669"/>
    <property type="project" value="InterPro"/>
</dbReference>
<comment type="similarity">
    <text evidence="3">In the C-terminal section; belongs to the MsrB Met sulfoxide reductase family.</text>
</comment>
<keyword evidence="5 11" id="KW-0560">Oxidoreductase</keyword>
<dbReference type="InterPro" id="IPR036509">
    <property type="entry name" value="Met_Sox_Rdtase_MsrA_sf"/>
</dbReference>
<dbReference type="HAMAP" id="MF_01400">
    <property type="entry name" value="MsrB"/>
    <property type="match status" value="1"/>
</dbReference>
<comment type="caution">
    <text evidence="11">Lacks conserved residue(s) required for the propagation of feature annotation.</text>
</comment>
<proteinExistence type="inferred from homology"/>
<dbReference type="Gene3D" id="2.170.150.20">
    <property type="entry name" value="Peptide methionine sulfoxide reductase"/>
    <property type="match status" value="1"/>
</dbReference>
<protein>
    <recommendedName>
        <fullName evidence="11 12">Multifunctional fusion protein</fullName>
    </recommendedName>
    <domain>
        <recommendedName>
            <fullName evidence="12">Peptide methionine sulfoxide reductase MsrA</fullName>
            <shortName evidence="12">Protein-methionine-S-oxide reductase</shortName>
            <ecNumber evidence="12">1.8.4.11</ecNumber>
        </recommendedName>
        <alternativeName>
            <fullName evidence="12">Peptide-methionine (S)-S-oxide reductase</fullName>
            <shortName evidence="12">Peptide Met(O) reductase</shortName>
        </alternativeName>
    </domain>
    <domain>
        <recommendedName>
            <fullName evidence="11">Peptide methionine sulfoxide reductase MsrB</fullName>
            <ecNumber evidence="11">1.8.4.12</ecNumber>
        </recommendedName>
        <alternativeName>
            <fullName evidence="11">Peptide-methionine (R)-S-oxide reductase</fullName>
        </alternativeName>
    </domain>
</protein>
<feature type="active site" description="Nucleophile" evidence="11">
    <location>
        <position position="293"/>
    </location>
</feature>
<dbReference type="Gene3D" id="3.30.1060.10">
    <property type="entry name" value="Peptide methionine sulphoxide reductase MsrA"/>
    <property type="match status" value="1"/>
</dbReference>
<dbReference type="FunFam" id="3.30.1060.10:FF:000003">
    <property type="entry name" value="Peptide methionine sulfoxide reductase MsrA"/>
    <property type="match status" value="1"/>
</dbReference>
<evidence type="ECO:0000256" key="9">
    <source>
        <dbReference type="ARBA" id="ARBA00048488"/>
    </source>
</evidence>
<evidence type="ECO:0000313" key="15">
    <source>
        <dbReference type="Proteomes" id="UP000199300"/>
    </source>
</evidence>
<evidence type="ECO:0000256" key="2">
    <source>
        <dbReference type="ARBA" id="ARBA00007174"/>
    </source>
</evidence>
<organism evidence="14 15">
    <name type="scientific">Amphibacillus marinus</name>
    <dbReference type="NCBI Taxonomy" id="872970"/>
    <lineage>
        <taxon>Bacteria</taxon>
        <taxon>Bacillati</taxon>
        <taxon>Bacillota</taxon>
        <taxon>Bacilli</taxon>
        <taxon>Bacillales</taxon>
        <taxon>Bacillaceae</taxon>
        <taxon>Amphibacillus</taxon>
    </lineage>
</organism>